<dbReference type="GO" id="GO:0008013">
    <property type="term" value="F:beta-catenin binding"/>
    <property type="evidence" value="ECO:0007669"/>
    <property type="project" value="TreeGrafter"/>
</dbReference>
<organism evidence="11">
    <name type="scientific">Amphimedon queenslandica</name>
    <name type="common">Sponge</name>
    <dbReference type="NCBI Taxonomy" id="400682"/>
    <lineage>
        <taxon>Eukaryota</taxon>
        <taxon>Metazoa</taxon>
        <taxon>Porifera</taxon>
        <taxon>Demospongiae</taxon>
        <taxon>Heteroscleromorpha</taxon>
        <taxon>Haplosclerida</taxon>
        <taxon>Niphatidae</taxon>
        <taxon>Amphimedon</taxon>
    </lineage>
</organism>
<dbReference type="PANTHER" id="PTHR24027:SF442">
    <property type="entry name" value="PROTOCADHERIN-15 ISOFORM X1"/>
    <property type="match status" value="1"/>
</dbReference>
<feature type="domain" description="Cadherin" evidence="10">
    <location>
        <begin position="645"/>
        <end position="740"/>
    </location>
</feature>
<dbReference type="PROSITE" id="PS00232">
    <property type="entry name" value="CADHERIN_1"/>
    <property type="match status" value="3"/>
</dbReference>
<feature type="domain" description="Cadherin" evidence="10">
    <location>
        <begin position="740"/>
        <end position="857"/>
    </location>
</feature>
<keyword evidence="12" id="KW-1185">Reference proteome</keyword>
<evidence type="ECO:0000313" key="12">
    <source>
        <dbReference type="Proteomes" id="UP000007879"/>
    </source>
</evidence>
<accession>A0A1X7UVE3</accession>
<dbReference type="GO" id="GO:0016342">
    <property type="term" value="C:catenin complex"/>
    <property type="evidence" value="ECO:0007669"/>
    <property type="project" value="TreeGrafter"/>
</dbReference>
<dbReference type="PANTHER" id="PTHR24027">
    <property type="entry name" value="CADHERIN-23"/>
    <property type="match status" value="1"/>
</dbReference>
<dbReference type="Gene3D" id="2.60.40.60">
    <property type="entry name" value="Cadherins"/>
    <property type="match status" value="11"/>
</dbReference>
<evidence type="ECO:0000313" key="11">
    <source>
        <dbReference type="EnsemblMetazoa" id="Aqu2.1.31950_001"/>
    </source>
</evidence>
<sequence length="1549" mass="168500">MMLLQDQGGLYIACIFFLGLFSISRACLPCPVFAESSYTASVLENATTGSTVLSVSASNAYGDPVTYSGLSLPFSVESSTGIITLVGSLATLSSPYLGTVQASVFGYTQTVNVRIGILELPDVPVTCSPSQLLLLVEENLDPPFNTTQSLNCSSDSDEPFLFIPPMSIVSIDSLGYVLIEEKLNFENQSVFDLLVSFTDSAKTPVPGNASLSLRVLPINEYPPVFLNDSFFYTVPEGTSIGSKIGELSALDEDGGLDGEFVFTLNGGNGSDHCHLTAGGELYVMADLDYEEIAPPLLELIVIVSDTPWNTSSSLTSTTSVFIEIEDVNDNSPFFSLDVYYTQVPENASLLDHLLTVQCNDMDSGTNAIPVYGISEQSSDNLFDINNSTGEVFLQSSLDYETESNHRIVLFCTDSQISHYSSLSLLVVEVLSVNEYQCVFNENEVVFLVPEGTSIGTIIGHLNVSDEDKGIAGELTYQMNSSLCSSVMAIDDSSSAVALTSDLDYEENPFILCSVTVHDNQAPFTYNSANITIQVLNVNDNPPSCQTVPPISVYGNMSTGSTLGNLLCSDADNDKLSFVIMEDNALVVLNDTNQSDAVIVLNQLINNTIDNSTSVWISIAVHDGHHYAIAKVLLILYPLQERPLFTASEYNCSIPESAMIGSLVCTVEAVCTGKGASYSLKPKTEDTFAILSNGDIILLEQLDYEMESLHLLTAISHCSSLNDTAIVNIIVEDFNDNPPVMPEYVFTSVIENAPYDTVVADITCTDADTGNNGAVSLNLTSSLQLMQNGTIMQQLEAEHSFYLHGESGSVSVIGDIDYETIKQYQLLVVCYDKGIPSLSSTSVLTVSVNEENEFSPLFTTLDNFLNFTLNETNNEPGTLLHHFEASDKDKGYSGLIHYSLQAPIDVPQFLRVDSISGELIITSTPNCHHGQQFQYYVNATDSGKPHSLTATVSFNVLLTHCIPLPISNPSTYHATVNEDASIGTSIAQFNCISALSDATIQYTLDSNSMFLINPINGAISTMTNLDYETATLHQLSGTCYYSQSPALFTNLSLYVTVQPVNDNAPSFTESAIALNVNEDMEPGSVLAVLIAEDADDGPDGDLKYFMNSSTEHFAIIAQTGELFLTKTMDREREDHYNLVITVTDSPVNASDARTDTMMLHVQVQDINDNRPECSRNVYKTSIDPSMSATVPVAVVQCHDLDKGENGSLTYSVPYSSLFQINSSSGELFLSQSITEDTTSLHHTVPVLVEDQGRETMATTVYVAVELNVSGGVVGDDSSGSLAAIEGMENLASFTIDNIKEEWNDKIEDLFKSALSNSTTIHCNLYPHSCSLLPMCINQSNEESLCIEYLTFTSNDIIIVNQPLNQNSSMIHISLYILLPQAAVKAPFRITDYVVPRDTLHKIARDNKVPIAAIVRDSIKERLLQVGKDLWKPVALTFLSIIGTGFLLALIVTFFHRKYSYKRKGRLSVFNSNDTVQEISPPIKPTRVAPATPSDGCSLINVSENGEDRSGSERSSCSEETTDAANQLLLLKMRSEFNHPFANNDPENSIT</sequence>
<dbReference type="PRINTS" id="PR00205">
    <property type="entry name" value="CADHERIN"/>
</dbReference>
<feature type="domain" description="Cadherin" evidence="10">
    <location>
        <begin position="872"/>
        <end position="970"/>
    </location>
</feature>
<evidence type="ECO:0000256" key="1">
    <source>
        <dbReference type="ARBA" id="ARBA00004370"/>
    </source>
</evidence>
<keyword evidence="4 7" id="KW-0106">Calcium</keyword>
<keyword evidence="3" id="KW-0677">Repeat</keyword>
<evidence type="ECO:0000256" key="2">
    <source>
        <dbReference type="ARBA" id="ARBA00022692"/>
    </source>
</evidence>
<dbReference type="InterPro" id="IPR039808">
    <property type="entry name" value="Cadherin"/>
</dbReference>
<dbReference type="SUPFAM" id="SSF49313">
    <property type="entry name" value="Cadherin-like"/>
    <property type="match status" value="10"/>
</dbReference>
<evidence type="ECO:0000256" key="6">
    <source>
        <dbReference type="ARBA" id="ARBA00023136"/>
    </source>
</evidence>
<dbReference type="STRING" id="400682.A0A1X7UVE3"/>
<feature type="domain" description="Cadherin" evidence="10">
    <location>
        <begin position="1067"/>
        <end position="1172"/>
    </location>
</feature>
<reference evidence="11" key="2">
    <citation type="submission" date="2017-05" db="UniProtKB">
        <authorList>
            <consortium name="EnsemblMetazoa"/>
        </authorList>
    </citation>
    <scope>IDENTIFICATION</scope>
</reference>
<evidence type="ECO:0000256" key="3">
    <source>
        <dbReference type="ARBA" id="ARBA00022737"/>
    </source>
</evidence>
<evidence type="ECO:0000256" key="9">
    <source>
        <dbReference type="SAM" id="Phobius"/>
    </source>
</evidence>
<dbReference type="CDD" id="cd11304">
    <property type="entry name" value="Cadherin_repeat"/>
    <property type="match status" value="10"/>
</dbReference>
<feature type="domain" description="Cadherin" evidence="10">
    <location>
        <begin position="34"/>
        <end position="225"/>
    </location>
</feature>
<keyword evidence="6 9" id="KW-0472">Membrane</keyword>
<dbReference type="InterPro" id="IPR002126">
    <property type="entry name" value="Cadherin-like_dom"/>
</dbReference>
<dbReference type="KEGG" id="aqu:105312759"/>
<gene>
    <name evidence="11" type="primary">105312759</name>
</gene>
<keyword evidence="5 9" id="KW-1133">Transmembrane helix</keyword>
<dbReference type="InterPro" id="IPR015919">
    <property type="entry name" value="Cadherin-like_sf"/>
</dbReference>
<dbReference type="eggNOG" id="KOG3594">
    <property type="taxonomic scope" value="Eukaryota"/>
</dbReference>
<dbReference type="GO" id="GO:0016477">
    <property type="term" value="P:cell migration"/>
    <property type="evidence" value="ECO:0007669"/>
    <property type="project" value="TreeGrafter"/>
</dbReference>
<evidence type="ECO:0000256" key="4">
    <source>
        <dbReference type="ARBA" id="ARBA00022837"/>
    </source>
</evidence>
<feature type="domain" description="Cadherin" evidence="10">
    <location>
        <begin position="335"/>
        <end position="439"/>
    </location>
</feature>
<dbReference type="FunFam" id="2.60.40.60:FF:000020">
    <property type="entry name" value="Dachsous cadherin-related 1b"/>
    <property type="match status" value="1"/>
</dbReference>
<dbReference type="EnsemblMetazoa" id="XM_011405648.2">
    <property type="protein sequence ID" value="XP_011403950.2"/>
    <property type="gene ID" value="LOC105312759"/>
</dbReference>
<evidence type="ECO:0000256" key="7">
    <source>
        <dbReference type="PROSITE-ProRule" id="PRU00043"/>
    </source>
</evidence>
<feature type="domain" description="Cadherin" evidence="10">
    <location>
        <begin position="226"/>
        <end position="334"/>
    </location>
</feature>
<feature type="domain" description="Cadherin" evidence="10">
    <location>
        <begin position="440"/>
        <end position="544"/>
    </location>
</feature>
<protein>
    <recommendedName>
        <fullName evidence="10">Cadherin domain-containing protein</fullName>
    </recommendedName>
</protein>
<dbReference type="InterPro" id="IPR020894">
    <property type="entry name" value="Cadherin_CS"/>
</dbReference>
<reference evidence="12" key="1">
    <citation type="journal article" date="2010" name="Nature">
        <title>The Amphimedon queenslandica genome and the evolution of animal complexity.</title>
        <authorList>
            <person name="Srivastava M."/>
            <person name="Simakov O."/>
            <person name="Chapman J."/>
            <person name="Fahey B."/>
            <person name="Gauthier M.E."/>
            <person name="Mitros T."/>
            <person name="Richards G.S."/>
            <person name="Conaco C."/>
            <person name="Dacre M."/>
            <person name="Hellsten U."/>
            <person name="Larroux C."/>
            <person name="Putnam N.H."/>
            <person name="Stanke M."/>
            <person name="Adamska M."/>
            <person name="Darling A."/>
            <person name="Degnan S.M."/>
            <person name="Oakley T.H."/>
            <person name="Plachetzki D.C."/>
            <person name="Zhai Y."/>
            <person name="Adamski M."/>
            <person name="Calcino A."/>
            <person name="Cummins S.F."/>
            <person name="Goodstein D.M."/>
            <person name="Harris C."/>
            <person name="Jackson D.J."/>
            <person name="Leys S.P."/>
            <person name="Shu S."/>
            <person name="Woodcroft B.J."/>
            <person name="Vervoort M."/>
            <person name="Kosik K.S."/>
            <person name="Manning G."/>
            <person name="Degnan B.M."/>
            <person name="Rokhsar D.S."/>
        </authorList>
    </citation>
    <scope>NUCLEOTIDE SEQUENCE [LARGE SCALE GENOMIC DNA]</scope>
</reference>
<dbReference type="Proteomes" id="UP000007879">
    <property type="component" value="Unassembled WGS sequence"/>
</dbReference>
<dbReference type="SMART" id="SM00112">
    <property type="entry name" value="CA"/>
    <property type="match status" value="10"/>
</dbReference>
<feature type="region of interest" description="Disordered" evidence="8">
    <location>
        <begin position="1479"/>
        <end position="1520"/>
    </location>
</feature>
<dbReference type="InParanoid" id="A0A1X7UVE3"/>
<feature type="domain" description="Cadherin" evidence="10">
    <location>
        <begin position="1173"/>
        <end position="1265"/>
    </location>
</feature>
<dbReference type="PROSITE" id="PS50268">
    <property type="entry name" value="CADHERIN_2"/>
    <property type="match status" value="10"/>
</dbReference>
<evidence type="ECO:0000256" key="8">
    <source>
        <dbReference type="SAM" id="MobiDB-lite"/>
    </source>
</evidence>
<evidence type="ECO:0000256" key="5">
    <source>
        <dbReference type="ARBA" id="ARBA00022989"/>
    </source>
</evidence>
<evidence type="ECO:0000259" key="10">
    <source>
        <dbReference type="PROSITE" id="PS50268"/>
    </source>
</evidence>
<feature type="domain" description="Cadherin" evidence="10">
    <location>
        <begin position="967"/>
        <end position="1066"/>
    </location>
</feature>
<dbReference type="GO" id="GO:0005509">
    <property type="term" value="F:calcium ion binding"/>
    <property type="evidence" value="ECO:0007669"/>
    <property type="project" value="UniProtKB-UniRule"/>
</dbReference>
<feature type="transmembrane region" description="Helical" evidence="9">
    <location>
        <begin position="1432"/>
        <end position="1454"/>
    </location>
</feature>
<name>A0A1X7UVE3_AMPQE</name>
<dbReference type="GO" id="GO:0007156">
    <property type="term" value="P:homophilic cell adhesion via plasma membrane adhesion molecules"/>
    <property type="evidence" value="ECO:0007669"/>
    <property type="project" value="InterPro"/>
</dbReference>
<dbReference type="OrthoDB" id="6252479at2759"/>
<proteinExistence type="predicted"/>
<comment type="subcellular location">
    <subcellularLocation>
        <location evidence="1">Membrane</location>
    </subcellularLocation>
</comment>
<dbReference type="EnsemblMetazoa" id="Aqu2.1.31950_001">
    <property type="protein sequence ID" value="Aqu2.1.31950_001"/>
    <property type="gene ID" value="Aqu2.1.31950"/>
</dbReference>
<dbReference type="Pfam" id="PF00028">
    <property type="entry name" value="Cadherin"/>
    <property type="match status" value="7"/>
</dbReference>
<dbReference type="GO" id="GO:0045296">
    <property type="term" value="F:cadherin binding"/>
    <property type="evidence" value="ECO:0007669"/>
    <property type="project" value="TreeGrafter"/>
</dbReference>
<keyword evidence="2 9" id="KW-0812">Transmembrane</keyword>